<evidence type="ECO:0000259" key="4">
    <source>
        <dbReference type="Pfam" id="PF03330"/>
    </source>
</evidence>
<evidence type="ECO:0000313" key="5">
    <source>
        <dbReference type="EMBL" id="KAK9702068.1"/>
    </source>
</evidence>
<dbReference type="CDD" id="cd22272">
    <property type="entry name" value="DPBB_EXLX1-like"/>
    <property type="match status" value="1"/>
</dbReference>
<sequence length="244" mass="25654">MAAFKLFNTVSILVAILAASQVSSAPVQNESGIHLTKRGSFTGDATYYDPGLGACEAVSGPTELIAALNAPQFGTFARAMNSPACSSCALVQGPKGSVKVKIVDKCPSCKHGDLDLSPAAFDRVADQAQGRVTITWNYVSCDGSTTPSKDTTTKETEKPKSDKTELVKDQNENKDKTDSKTEVVNKNDKTPAVSSNSCNFDRRCVSAGQTGAFESCIHGKTVQQSCAHGTVCKADGGDITCTWA</sequence>
<dbReference type="InterPro" id="IPR036908">
    <property type="entry name" value="RlpA-like_sf"/>
</dbReference>
<keyword evidence="1 3" id="KW-0732">Signal</keyword>
<evidence type="ECO:0000256" key="3">
    <source>
        <dbReference type="SAM" id="SignalP"/>
    </source>
</evidence>
<comment type="caution">
    <text evidence="5">The sequence shown here is derived from an EMBL/GenBank/DDBJ whole genome shotgun (WGS) entry which is preliminary data.</text>
</comment>
<feature type="region of interest" description="Disordered" evidence="2">
    <location>
        <begin position="145"/>
        <end position="195"/>
    </location>
</feature>
<dbReference type="Proteomes" id="UP001479436">
    <property type="component" value="Unassembled WGS sequence"/>
</dbReference>
<dbReference type="Pfam" id="PF03330">
    <property type="entry name" value="DPBB_1"/>
    <property type="match status" value="1"/>
</dbReference>
<protein>
    <recommendedName>
        <fullName evidence="4">RlpA-like protein double-psi beta-barrel domain-containing protein</fullName>
    </recommendedName>
</protein>
<accession>A0ABR2VTX8</accession>
<organism evidence="5 6">
    <name type="scientific">Basidiobolus ranarum</name>
    <dbReference type="NCBI Taxonomy" id="34480"/>
    <lineage>
        <taxon>Eukaryota</taxon>
        <taxon>Fungi</taxon>
        <taxon>Fungi incertae sedis</taxon>
        <taxon>Zoopagomycota</taxon>
        <taxon>Entomophthoromycotina</taxon>
        <taxon>Basidiobolomycetes</taxon>
        <taxon>Basidiobolales</taxon>
        <taxon>Basidiobolaceae</taxon>
        <taxon>Basidiobolus</taxon>
    </lineage>
</organism>
<gene>
    <name evidence="5" type="ORF">K7432_011416</name>
</gene>
<dbReference type="InterPro" id="IPR009009">
    <property type="entry name" value="RlpA-like_DPBB"/>
</dbReference>
<dbReference type="PANTHER" id="PTHR31836">
    <property type="match status" value="1"/>
</dbReference>
<reference evidence="5 6" key="1">
    <citation type="submission" date="2023-04" db="EMBL/GenBank/DDBJ databases">
        <title>Genome of Basidiobolus ranarum AG-B5.</title>
        <authorList>
            <person name="Stajich J.E."/>
            <person name="Carter-House D."/>
            <person name="Gryganskyi A."/>
        </authorList>
    </citation>
    <scope>NUCLEOTIDE SEQUENCE [LARGE SCALE GENOMIC DNA]</scope>
    <source>
        <strain evidence="5 6">AG-B5</strain>
    </source>
</reference>
<feature type="signal peptide" evidence="3">
    <location>
        <begin position="1"/>
        <end position="24"/>
    </location>
</feature>
<evidence type="ECO:0000256" key="1">
    <source>
        <dbReference type="ARBA" id="ARBA00022729"/>
    </source>
</evidence>
<evidence type="ECO:0000256" key="2">
    <source>
        <dbReference type="SAM" id="MobiDB-lite"/>
    </source>
</evidence>
<proteinExistence type="predicted"/>
<feature type="domain" description="RlpA-like protein double-psi beta-barrel" evidence="4">
    <location>
        <begin position="71"/>
        <end position="135"/>
    </location>
</feature>
<evidence type="ECO:0000313" key="6">
    <source>
        <dbReference type="Proteomes" id="UP001479436"/>
    </source>
</evidence>
<feature type="compositionally biased region" description="Basic and acidic residues" evidence="2">
    <location>
        <begin position="151"/>
        <end position="189"/>
    </location>
</feature>
<dbReference type="Gene3D" id="2.40.40.10">
    <property type="entry name" value="RlpA-like domain"/>
    <property type="match status" value="1"/>
</dbReference>
<name>A0ABR2VTX8_9FUNG</name>
<dbReference type="InterPro" id="IPR051477">
    <property type="entry name" value="Expansin_CellWall"/>
</dbReference>
<dbReference type="EMBL" id="JASJQH010007756">
    <property type="protein sequence ID" value="KAK9702068.1"/>
    <property type="molecule type" value="Genomic_DNA"/>
</dbReference>
<dbReference type="SUPFAM" id="SSF50685">
    <property type="entry name" value="Barwin-like endoglucanases"/>
    <property type="match status" value="1"/>
</dbReference>
<dbReference type="PANTHER" id="PTHR31836:SF28">
    <property type="entry name" value="SRCR DOMAIN-CONTAINING PROTEIN-RELATED"/>
    <property type="match status" value="1"/>
</dbReference>
<feature type="chain" id="PRO_5046106005" description="RlpA-like protein double-psi beta-barrel domain-containing protein" evidence="3">
    <location>
        <begin position="25"/>
        <end position="244"/>
    </location>
</feature>
<keyword evidence="6" id="KW-1185">Reference proteome</keyword>